<keyword evidence="1" id="KW-1133">Transmembrane helix</keyword>
<feature type="transmembrane region" description="Helical" evidence="1">
    <location>
        <begin position="1246"/>
        <end position="1268"/>
    </location>
</feature>
<proteinExistence type="predicted"/>
<evidence type="ECO:0000256" key="1">
    <source>
        <dbReference type="SAM" id="Phobius"/>
    </source>
</evidence>
<dbReference type="Proteomes" id="UP001281761">
    <property type="component" value="Unassembled WGS sequence"/>
</dbReference>
<keyword evidence="2" id="KW-0732">Signal</keyword>
<feature type="signal peptide" evidence="2">
    <location>
        <begin position="1"/>
        <end position="21"/>
    </location>
</feature>
<accession>A0ABQ9X0X4</accession>
<dbReference type="EMBL" id="JARBJD010000261">
    <property type="protein sequence ID" value="KAK2945428.1"/>
    <property type="molecule type" value="Genomic_DNA"/>
</dbReference>
<keyword evidence="1" id="KW-0812">Transmembrane</keyword>
<evidence type="ECO:0000313" key="3">
    <source>
        <dbReference type="EMBL" id="KAK2945428.1"/>
    </source>
</evidence>
<name>A0ABQ9X0X4_9EUKA</name>
<evidence type="ECO:0000256" key="2">
    <source>
        <dbReference type="SAM" id="SignalP"/>
    </source>
</evidence>
<sequence>MAILALLFRCFHFCLMDFVSSNSPFVHSFPTLDQSLNTTILPPNHFILQTLSIINRCVLVTGTENATHATSLHPFDPSETLNIINSTVSMISLRVFFQKSVYATVDQFSSLSCSDCAFLTSLTTPIIKNSGGTVILDNCRISSLEGTFSAPIHESVTNDSIFVVKNLSIADLFGPASSHLLSAPILKLSLSMCSFCNLTHSLDESRKRHERSTEPSSFSISSSKIDSVVNALRGFVIPDIHSFGDYLCTNTTFSTIPNHNTYTSENYTEKQRKRYDVTFTKCTFDNCRGVAENGGALSWYGPGLLYITNSTFQNCSTPDPYSGGNIFAYSADNDDVDKTRVYLHDVSSTNSSAKHGGLFYADKIGDVRIVESSISLAEGKESSGAIRLQQISTSAYISSCSFRRCSATNYGMAVSLSLSKCIYVTNCTFQENTLTVPLSAQTIIGGALTISDDRFPNESNTVLLSSLFFVDSYVSADFDTAGIPHDVLIGLDVDEYEVRSMFSSCYSISHHPHVIHLRKKATSEVYDICPEPKNNVRVALTPHKEGDIQRFPEEAKVVDPDPTTATDNVACLLGTVSCFSLVYSMNAIKNGDTTARSVFLSNGFHRTESVILRNKSITVKGVLGEKNTDSSMLKHMTEWNADDTSLFSQQNGNVTLSSFVYQIPTISKDIYPTMPCFCQIFPLSGGAIPILHLISIRFVVQPSTSDTSVEFVSSDKFHAADEIHVTPLITPSLVYGIDVQLTMEQLSLLPSPLENGTLYVPRFRDAMFNIKSTLSSVQVELDNSTFSHILFSANGLLFLQATEKSKVKGTRFYVNLFNVVCSDFSSFLVLPTILNVQEAAGNEFDTWLDFRKVKLLRCEGEDASDGSLMILSRCKGTIISLTVEGMSEFVEPVIRNHERSKPDLIHNTRNHSTHFTSAKAELDAVSVAFHRYLHVTRMSYLTPHHTHKHQSSFFSDSQHAGGHEFVHCFPAGASILFDESQVTLTSCHFLRCPFTPIAVEGNQSHIELLYSTFTSNGRKELDEPHLHSEKRTGSSASNIGEVTLRSNGFAEPEPPLPSIFNIFCTENASVTLTNTISIDSYDFSAPFDNTSLCLFTRSGRIRLSDQAHPHLPSISFIPSIDNVDTTNKKDHISINVTGKHFRNCGLFLEIFEVDGTEPSQAFVCLPSKISENTLTVEIDTSLLSSAEWQVRLLFPKGYEKATELVTNSVPIPSKNLQSFLGQYSNTASFVALNKKPNLTAVLTTSAVLAGVFLVVLGLTFGLGVWLWCRKRRPKTVSPNDIHEDAIFLLEKGRTNGTF</sequence>
<evidence type="ECO:0000313" key="4">
    <source>
        <dbReference type="Proteomes" id="UP001281761"/>
    </source>
</evidence>
<keyword evidence="1" id="KW-0472">Membrane</keyword>
<gene>
    <name evidence="3" type="ORF">BLNAU_19645</name>
</gene>
<feature type="chain" id="PRO_5045677295" evidence="2">
    <location>
        <begin position="22"/>
        <end position="1298"/>
    </location>
</feature>
<reference evidence="3 4" key="1">
    <citation type="journal article" date="2022" name="bioRxiv">
        <title>Genomics of Preaxostyla Flagellates Illuminates Evolutionary Transitions and the Path Towards Mitochondrial Loss.</title>
        <authorList>
            <person name="Novak L.V.F."/>
            <person name="Treitli S.C."/>
            <person name="Pyrih J."/>
            <person name="Halakuc P."/>
            <person name="Pipaliya S.V."/>
            <person name="Vacek V."/>
            <person name="Brzon O."/>
            <person name="Soukal P."/>
            <person name="Eme L."/>
            <person name="Dacks J.B."/>
            <person name="Karnkowska A."/>
            <person name="Elias M."/>
            <person name="Hampl V."/>
        </authorList>
    </citation>
    <scope>NUCLEOTIDE SEQUENCE [LARGE SCALE GENOMIC DNA]</scope>
    <source>
        <strain evidence="3">NAU3</strain>
        <tissue evidence="3">Gut</tissue>
    </source>
</reference>
<comment type="caution">
    <text evidence="3">The sequence shown here is derived from an EMBL/GenBank/DDBJ whole genome shotgun (WGS) entry which is preliminary data.</text>
</comment>
<protein>
    <submittedName>
        <fullName evidence="3">Uncharacterized protein</fullName>
    </submittedName>
</protein>
<organism evidence="3 4">
    <name type="scientific">Blattamonas nauphoetae</name>
    <dbReference type="NCBI Taxonomy" id="2049346"/>
    <lineage>
        <taxon>Eukaryota</taxon>
        <taxon>Metamonada</taxon>
        <taxon>Preaxostyla</taxon>
        <taxon>Oxymonadida</taxon>
        <taxon>Blattamonas</taxon>
    </lineage>
</organism>
<keyword evidence="4" id="KW-1185">Reference proteome</keyword>
<dbReference type="SUPFAM" id="SSF51126">
    <property type="entry name" value="Pectin lyase-like"/>
    <property type="match status" value="1"/>
</dbReference>
<dbReference type="InterPro" id="IPR011050">
    <property type="entry name" value="Pectin_lyase_fold/virulence"/>
</dbReference>